<comment type="caution">
    <text evidence="3">Lacks conserved residue(s) required for the propagation of feature annotation.</text>
</comment>
<keyword evidence="2" id="KW-1015">Disulfide bond</keyword>
<organism evidence="8 9">
    <name type="scientific">Biomphalaria glabrata</name>
    <name type="common">Bloodfluke planorb</name>
    <name type="synonym">Freshwater snail</name>
    <dbReference type="NCBI Taxonomy" id="6526"/>
    <lineage>
        <taxon>Eukaryota</taxon>
        <taxon>Metazoa</taxon>
        <taxon>Spiralia</taxon>
        <taxon>Lophotrochozoa</taxon>
        <taxon>Mollusca</taxon>
        <taxon>Gastropoda</taxon>
        <taxon>Heterobranchia</taxon>
        <taxon>Euthyneura</taxon>
        <taxon>Panpulmonata</taxon>
        <taxon>Hygrophila</taxon>
        <taxon>Lymnaeoidea</taxon>
        <taxon>Planorbidae</taxon>
        <taxon>Biomphalaria</taxon>
    </lineage>
</organism>
<keyword evidence="1" id="KW-0677">Repeat</keyword>
<dbReference type="PROSITE" id="PS01180">
    <property type="entry name" value="CUB"/>
    <property type="match status" value="2"/>
</dbReference>
<keyword evidence="5" id="KW-0472">Membrane</keyword>
<dbReference type="GeneID" id="106066266"/>
<dbReference type="Pfam" id="PF01683">
    <property type="entry name" value="EB"/>
    <property type="match status" value="1"/>
</dbReference>
<dbReference type="AlphaFoldDB" id="A0A9W3ALC8"/>
<dbReference type="Gene3D" id="2.60.120.290">
    <property type="entry name" value="Spermadhesin, CUB domain"/>
    <property type="match status" value="2"/>
</dbReference>
<keyword evidence="8" id="KW-1185">Reference proteome</keyword>
<feature type="domain" description="CUB" evidence="7">
    <location>
        <begin position="72"/>
        <end position="186"/>
    </location>
</feature>
<dbReference type="PANTHER" id="PTHR24251:SF30">
    <property type="entry name" value="MEMBRANE FRIZZLED-RELATED PROTEIN"/>
    <property type="match status" value="1"/>
</dbReference>
<evidence type="ECO:0000259" key="7">
    <source>
        <dbReference type="PROSITE" id="PS01180"/>
    </source>
</evidence>
<proteinExistence type="predicted"/>
<evidence type="ECO:0000256" key="5">
    <source>
        <dbReference type="SAM" id="Phobius"/>
    </source>
</evidence>
<dbReference type="Proteomes" id="UP001165740">
    <property type="component" value="Chromosome 6"/>
</dbReference>
<dbReference type="OrthoDB" id="6218089at2759"/>
<keyword evidence="5" id="KW-0812">Transmembrane</keyword>
<evidence type="ECO:0000313" key="9">
    <source>
        <dbReference type="RefSeq" id="XP_055888107.1"/>
    </source>
</evidence>
<evidence type="ECO:0000256" key="4">
    <source>
        <dbReference type="SAM" id="MobiDB-lite"/>
    </source>
</evidence>
<dbReference type="SUPFAM" id="SSF49854">
    <property type="entry name" value="Spermadhesin, CUB domain"/>
    <property type="match status" value="2"/>
</dbReference>
<dbReference type="InterPro" id="IPR000859">
    <property type="entry name" value="CUB_dom"/>
</dbReference>
<feature type="chain" id="PRO_5040853266" evidence="6">
    <location>
        <begin position="24"/>
        <end position="607"/>
    </location>
</feature>
<keyword evidence="9" id="KW-0034">Amyloid</keyword>
<dbReference type="InterPro" id="IPR035914">
    <property type="entry name" value="Sperma_CUB_dom_sf"/>
</dbReference>
<dbReference type="InterPro" id="IPR006149">
    <property type="entry name" value="EB_dom"/>
</dbReference>
<evidence type="ECO:0000256" key="3">
    <source>
        <dbReference type="PROSITE-ProRule" id="PRU00059"/>
    </source>
</evidence>
<keyword evidence="6" id="KW-0732">Signal</keyword>
<feature type="domain" description="CUB" evidence="7">
    <location>
        <begin position="188"/>
        <end position="302"/>
    </location>
</feature>
<feature type="region of interest" description="Disordered" evidence="4">
    <location>
        <begin position="510"/>
        <end position="533"/>
    </location>
</feature>
<dbReference type="SMART" id="SM00042">
    <property type="entry name" value="CUB"/>
    <property type="match status" value="2"/>
</dbReference>
<dbReference type="CDD" id="cd00041">
    <property type="entry name" value="CUB"/>
    <property type="match status" value="1"/>
</dbReference>
<dbReference type="Pfam" id="PF00431">
    <property type="entry name" value="CUB"/>
    <property type="match status" value="1"/>
</dbReference>
<dbReference type="RefSeq" id="XP_055888107.1">
    <property type="nucleotide sequence ID" value="XM_056032132.1"/>
</dbReference>
<evidence type="ECO:0000256" key="2">
    <source>
        <dbReference type="ARBA" id="ARBA00023157"/>
    </source>
</evidence>
<feature type="signal peptide" evidence="6">
    <location>
        <begin position="1"/>
        <end position="23"/>
    </location>
</feature>
<gene>
    <name evidence="9" type="primary">LOC106066266</name>
</gene>
<evidence type="ECO:0000256" key="6">
    <source>
        <dbReference type="SAM" id="SignalP"/>
    </source>
</evidence>
<reference evidence="9" key="1">
    <citation type="submission" date="2025-08" db="UniProtKB">
        <authorList>
            <consortium name="RefSeq"/>
        </authorList>
    </citation>
    <scope>IDENTIFICATION</scope>
</reference>
<keyword evidence="9" id="KW-0640">Prion</keyword>
<keyword evidence="5" id="KW-1133">Transmembrane helix</keyword>
<protein>
    <submittedName>
        <fullName evidence="9">Prion-like-(Q/N-rich) domain-bearing protein 25</fullName>
    </submittedName>
</protein>
<evidence type="ECO:0000313" key="8">
    <source>
        <dbReference type="Proteomes" id="UP001165740"/>
    </source>
</evidence>
<feature type="transmembrane region" description="Helical" evidence="5">
    <location>
        <begin position="478"/>
        <end position="503"/>
    </location>
</feature>
<accession>A0A9W3ALC8</accession>
<dbReference type="PANTHER" id="PTHR24251">
    <property type="entry name" value="OVOCHYMASE-RELATED"/>
    <property type="match status" value="1"/>
</dbReference>
<evidence type="ECO:0000256" key="1">
    <source>
        <dbReference type="ARBA" id="ARBA00022737"/>
    </source>
</evidence>
<name>A0A9W3ALC8_BIOGL</name>
<sequence>MELMICKGLFIVICALKFRGSETYTKCLKPDTGKRTFGTSCSDDTQCLTEYCRPTTCSCPDGSVLYSQTGFCVKTTGDTTITAKNGDCGYIVSTGDMSYNTLVQWNISGDTDTYVTLVILEVNMNTLYCSSNYVEVLEGTMTLRSALCRSNDYTAKYQASKSNRLTVNYRGTTKGYTGFRAVFFIRNNSAVLTEPTGYIASPGYPYPLNYKIYSQYTWLITARPGQVITLSTNGSIVSTSDYVYIYDGQYRVDVILLKRYTGPWSMQSVTSTSNYMLVVFSTSYSWSSSSSYYGFSGSYQVYGVLYGESCNITDTCIQGLTCLGGVCGCLASQYYNQTICKSKVHHGYPCSNADWCVPGLSCEGRLCGCTSSQYYDPISANCSNRGCYWAPCLFSEECKQAFVCLASTCRCSSSQYYDYMNQSCKNAVLYGDNCSDSVNCVDGLHCSSGVCDCPLDQSYDKSLRTCKNAEEIGDNTTLIAVAVVAAVGWAVAILAVMFVIITFCRNRKKSATNGGGSELRNTTGTKGNDYRNFPQRADQDSLEYVNKEYLEVTPSVQSTTTVQTTKPVTTRHALGVKQPETSPTFIYNNESFQPESNDEDDMIYEQI</sequence>